<evidence type="ECO:0000259" key="6">
    <source>
        <dbReference type="PROSITE" id="PS51109"/>
    </source>
</evidence>
<comment type="similarity">
    <text evidence="1">Belongs to the transglycosylase family. Rpf subfamily.</text>
</comment>
<dbReference type="InterPro" id="IPR011098">
    <property type="entry name" value="G5_dom"/>
</dbReference>
<dbReference type="InterPro" id="IPR023346">
    <property type="entry name" value="Lysozyme-like_dom_sf"/>
</dbReference>
<sequence length="419" mass="44405">MNIVRIRSSGPSGRRGHRGTSTSAEPRPAPAAASRRRRKSGAGRPNPLAAWRNSRGVVIGAVLAAVLLLAGGGTAFAMDKRITLTVDGESRTVHTFGGTVQEILDDEGITLSERDAVAPALATSLGAGAEVMVRTGREFTLAVDGEDPAAHWVTALTVGEALDQIGMGAQALSLSEERSAEVPVAGLSVEARSARHLVLLRDRVRLEVDTNAETIGEVIEASGIELGEHDIVEPALEEEPLNGMVVKITHLTGGVQTKEVPIEAETEERENPELPKDEKKVVTEPEDGVKEITYATVLKEGEETDHVLSEKVTKEPVNGVTEIGTKEPEVNPNVGGPADSLNWAGLAQCESTGNAGAVNPAGYYGLYQFSLPTWSSTGGTGLPSEASPDEQTMRAKKLYDMVGGNWQSQWPECGVHLFD</sequence>
<dbReference type="Pfam" id="PF07501">
    <property type="entry name" value="G5"/>
    <property type="match status" value="1"/>
</dbReference>
<protein>
    <submittedName>
        <fullName evidence="7">Resuscitation-promoting factor Rpf2</fullName>
    </submittedName>
</protein>
<dbReference type="CDD" id="cd13925">
    <property type="entry name" value="RPF"/>
    <property type="match status" value="1"/>
</dbReference>
<feature type="compositionally biased region" description="Low complexity" evidence="4">
    <location>
        <begin position="19"/>
        <end position="33"/>
    </location>
</feature>
<keyword evidence="3" id="KW-0378">Hydrolase</keyword>
<gene>
    <name evidence="7" type="primary">rpf2</name>
    <name evidence="7" type="ORF">Nans01_12760</name>
</gene>
<keyword evidence="8" id="KW-1185">Reference proteome</keyword>
<proteinExistence type="inferred from homology"/>
<dbReference type="InterPro" id="IPR007137">
    <property type="entry name" value="DUF348"/>
</dbReference>
<dbReference type="Gene3D" id="2.20.230.10">
    <property type="entry name" value="Resuscitation-promoting factor rpfb"/>
    <property type="match status" value="1"/>
</dbReference>
<dbReference type="Pfam" id="PF03990">
    <property type="entry name" value="DUF348"/>
    <property type="match status" value="3"/>
</dbReference>
<keyword evidence="5" id="KW-1133">Transmembrane helix</keyword>
<evidence type="ECO:0000256" key="5">
    <source>
        <dbReference type="SAM" id="Phobius"/>
    </source>
</evidence>
<comment type="caution">
    <text evidence="7">The sequence shown here is derived from an EMBL/GenBank/DDBJ whole genome shotgun (WGS) entry which is preliminary data.</text>
</comment>
<keyword evidence="5" id="KW-0472">Membrane</keyword>
<feature type="domain" description="G5" evidence="6">
    <location>
        <begin position="248"/>
        <end position="327"/>
    </location>
</feature>
<feature type="transmembrane region" description="Helical" evidence="5">
    <location>
        <begin position="57"/>
        <end position="78"/>
    </location>
</feature>
<dbReference type="InterPro" id="IPR010618">
    <property type="entry name" value="RPF"/>
</dbReference>
<evidence type="ECO:0000256" key="1">
    <source>
        <dbReference type="ARBA" id="ARBA00010830"/>
    </source>
</evidence>
<evidence type="ECO:0000313" key="8">
    <source>
        <dbReference type="Proteomes" id="UP001165092"/>
    </source>
</evidence>
<dbReference type="Proteomes" id="UP001165092">
    <property type="component" value="Unassembled WGS sequence"/>
</dbReference>
<evidence type="ECO:0000256" key="3">
    <source>
        <dbReference type="ARBA" id="ARBA00022801"/>
    </source>
</evidence>
<feature type="compositionally biased region" description="Low complexity" evidence="4">
    <location>
        <begin position="1"/>
        <end position="12"/>
    </location>
</feature>
<reference evidence="7" key="1">
    <citation type="submission" date="2023-02" db="EMBL/GenBank/DDBJ databases">
        <title>Nocardiopsis ansamitocini NBRC 112285.</title>
        <authorList>
            <person name="Ichikawa N."/>
            <person name="Sato H."/>
            <person name="Tonouchi N."/>
        </authorList>
    </citation>
    <scope>NUCLEOTIDE SEQUENCE</scope>
    <source>
        <strain evidence="7">NBRC 112285</strain>
    </source>
</reference>
<keyword evidence="2" id="KW-0732">Signal</keyword>
<dbReference type="PROSITE" id="PS51109">
    <property type="entry name" value="G5"/>
    <property type="match status" value="1"/>
</dbReference>
<accession>A0A9W6UIC7</accession>
<feature type="region of interest" description="Disordered" evidence="4">
    <location>
        <begin position="1"/>
        <end position="48"/>
    </location>
</feature>
<organism evidence="7 8">
    <name type="scientific">Nocardiopsis ansamitocini</name>
    <dbReference type="NCBI Taxonomy" id="1670832"/>
    <lineage>
        <taxon>Bacteria</taxon>
        <taxon>Bacillati</taxon>
        <taxon>Actinomycetota</taxon>
        <taxon>Actinomycetes</taxon>
        <taxon>Streptosporangiales</taxon>
        <taxon>Nocardiopsidaceae</taxon>
        <taxon>Nocardiopsis</taxon>
    </lineage>
</organism>
<evidence type="ECO:0000256" key="4">
    <source>
        <dbReference type="SAM" id="MobiDB-lite"/>
    </source>
</evidence>
<dbReference type="Pfam" id="PF06737">
    <property type="entry name" value="Transglycosylas"/>
    <property type="match status" value="1"/>
</dbReference>
<feature type="region of interest" description="Disordered" evidence="4">
    <location>
        <begin position="261"/>
        <end position="283"/>
    </location>
</feature>
<dbReference type="AlphaFoldDB" id="A0A9W6UIC7"/>
<dbReference type="SUPFAM" id="SSF53955">
    <property type="entry name" value="Lysozyme-like"/>
    <property type="match status" value="1"/>
</dbReference>
<dbReference type="SMART" id="SM01208">
    <property type="entry name" value="G5"/>
    <property type="match status" value="1"/>
</dbReference>
<keyword evidence="5" id="KW-0812">Transmembrane</keyword>
<evidence type="ECO:0000313" key="7">
    <source>
        <dbReference type="EMBL" id="GLU46925.1"/>
    </source>
</evidence>
<evidence type="ECO:0000256" key="2">
    <source>
        <dbReference type="ARBA" id="ARBA00022729"/>
    </source>
</evidence>
<name>A0A9W6UIC7_9ACTN</name>
<dbReference type="EMBL" id="BSQG01000001">
    <property type="protein sequence ID" value="GLU46925.1"/>
    <property type="molecule type" value="Genomic_DNA"/>
</dbReference>
<feature type="compositionally biased region" description="Basic and acidic residues" evidence="4">
    <location>
        <begin position="269"/>
        <end position="283"/>
    </location>
</feature>
<dbReference type="GO" id="GO:0016787">
    <property type="term" value="F:hydrolase activity"/>
    <property type="evidence" value="ECO:0007669"/>
    <property type="project" value="UniProtKB-KW"/>
</dbReference>
<dbReference type="Gene3D" id="1.10.530.10">
    <property type="match status" value="1"/>
</dbReference>